<dbReference type="AlphaFoldDB" id="A0A1I7YTL2"/>
<dbReference type="FunFam" id="3.10.110.10:FF:000090">
    <property type="entry name" value="Ubiquitin-conjugating enzyme E2-17 kDa"/>
    <property type="match status" value="1"/>
</dbReference>
<dbReference type="Proteomes" id="UP000095287">
    <property type="component" value="Unplaced"/>
</dbReference>
<feature type="active site" description="Glycyl thioester intermediate" evidence="3">
    <location>
        <position position="91"/>
    </location>
</feature>
<name>A0A1I7YTL2_9BILA</name>
<evidence type="ECO:0000256" key="4">
    <source>
        <dbReference type="RuleBase" id="RU362109"/>
    </source>
</evidence>
<keyword evidence="1" id="KW-0808">Transferase</keyword>
<dbReference type="InterPro" id="IPR050113">
    <property type="entry name" value="Ub_conjugating_enzyme"/>
</dbReference>
<dbReference type="SMART" id="SM00212">
    <property type="entry name" value="UBCc"/>
    <property type="match status" value="1"/>
</dbReference>
<dbReference type="SUPFAM" id="SSF54495">
    <property type="entry name" value="UBC-like"/>
    <property type="match status" value="1"/>
</dbReference>
<dbReference type="GO" id="GO:0016740">
    <property type="term" value="F:transferase activity"/>
    <property type="evidence" value="ECO:0007669"/>
    <property type="project" value="UniProtKB-KW"/>
</dbReference>
<dbReference type="GO" id="GO:0005524">
    <property type="term" value="F:ATP binding"/>
    <property type="evidence" value="ECO:0007669"/>
    <property type="project" value="UniProtKB-UniRule"/>
</dbReference>
<sequence length="217" mass="24491">MANPRSAAQRRLMLDFKRIQQDPPFGCSGAPTEDDILVWHAVIFGPRSTPFEDGVFKLRLRFTEEYPNKPPSVKFISQMFHPNVYPDGAVCLDILQSRWSPTYDVAAVLLSLQSLLDDPNAKSPANPVAAMLYVENRADYNKRVHKTVEASLSDDPENYESSDDFGYDLLEEVQFLSTPSFWPAPPIEYPLVSQSHTARREQQSAVDEDTASSPHQM</sequence>
<dbReference type="PROSITE" id="PS50127">
    <property type="entry name" value="UBC_2"/>
    <property type="match status" value="1"/>
</dbReference>
<evidence type="ECO:0000256" key="1">
    <source>
        <dbReference type="ARBA" id="ARBA00022679"/>
    </source>
</evidence>
<keyword evidence="4" id="KW-0067">ATP-binding</keyword>
<comment type="similarity">
    <text evidence="4">Belongs to the ubiquitin-conjugating enzyme family.</text>
</comment>
<evidence type="ECO:0000256" key="3">
    <source>
        <dbReference type="PROSITE-ProRule" id="PRU10133"/>
    </source>
</evidence>
<dbReference type="GO" id="GO:0032446">
    <property type="term" value="P:protein modification by small protein conjugation"/>
    <property type="evidence" value="ECO:0007669"/>
    <property type="project" value="UniProtKB-ARBA"/>
</dbReference>
<dbReference type="PANTHER" id="PTHR24067">
    <property type="entry name" value="UBIQUITIN-CONJUGATING ENZYME E2"/>
    <property type="match status" value="1"/>
</dbReference>
<organism evidence="7 8">
    <name type="scientific">Steinernema glaseri</name>
    <dbReference type="NCBI Taxonomy" id="37863"/>
    <lineage>
        <taxon>Eukaryota</taxon>
        <taxon>Metazoa</taxon>
        <taxon>Ecdysozoa</taxon>
        <taxon>Nematoda</taxon>
        <taxon>Chromadorea</taxon>
        <taxon>Rhabditida</taxon>
        <taxon>Tylenchina</taxon>
        <taxon>Panagrolaimomorpha</taxon>
        <taxon>Strongyloidoidea</taxon>
        <taxon>Steinernematidae</taxon>
        <taxon>Steinernema</taxon>
    </lineage>
</organism>
<dbReference type="InterPro" id="IPR000608">
    <property type="entry name" value="UBC"/>
</dbReference>
<evidence type="ECO:0000313" key="8">
    <source>
        <dbReference type="WBParaSite" id="L893_g19370.t1"/>
    </source>
</evidence>
<reference evidence="8" key="1">
    <citation type="submission" date="2016-11" db="UniProtKB">
        <authorList>
            <consortium name="WormBaseParasite"/>
        </authorList>
    </citation>
    <scope>IDENTIFICATION</scope>
</reference>
<dbReference type="WBParaSite" id="L893_g19370.t1">
    <property type="protein sequence ID" value="L893_g19370.t1"/>
    <property type="gene ID" value="L893_g19370"/>
</dbReference>
<dbReference type="CDD" id="cd23790">
    <property type="entry name" value="UBCc_UBE2A_2B"/>
    <property type="match status" value="1"/>
</dbReference>
<evidence type="ECO:0000313" key="7">
    <source>
        <dbReference type="Proteomes" id="UP000095287"/>
    </source>
</evidence>
<keyword evidence="4" id="KW-0547">Nucleotide-binding</keyword>
<dbReference type="Gene3D" id="3.10.110.10">
    <property type="entry name" value="Ubiquitin Conjugating Enzyme"/>
    <property type="match status" value="1"/>
</dbReference>
<evidence type="ECO:0000259" key="6">
    <source>
        <dbReference type="PROSITE" id="PS50127"/>
    </source>
</evidence>
<keyword evidence="7" id="KW-1185">Reference proteome</keyword>
<dbReference type="PROSITE" id="PS00183">
    <property type="entry name" value="UBC_1"/>
    <property type="match status" value="1"/>
</dbReference>
<evidence type="ECO:0000256" key="2">
    <source>
        <dbReference type="ARBA" id="ARBA00022786"/>
    </source>
</evidence>
<dbReference type="InterPro" id="IPR023313">
    <property type="entry name" value="UBQ-conjugating_AS"/>
</dbReference>
<dbReference type="InterPro" id="IPR016135">
    <property type="entry name" value="UBQ-conjugating_enzyme/RWD"/>
</dbReference>
<protein>
    <submittedName>
        <fullName evidence="8">UBIQUITIN_CONJUGAT_2 domain-containing protein</fullName>
    </submittedName>
</protein>
<accession>A0A1I7YTL2</accession>
<evidence type="ECO:0000256" key="5">
    <source>
        <dbReference type="SAM" id="MobiDB-lite"/>
    </source>
</evidence>
<dbReference type="Pfam" id="PF00179">
    <property type="entry name" value="UQ_con"/>
    <property type="match status" value="1"/>
</dbReference>
<feature type="region of interest" description="Disordered" evidence="5">
    <location>
        <begin position="192"/>
        <end position="217"/>
    </location>
</feature>
<feature type="domain" description="UBC core" evidence="6">
    <location>
        <begin position="7"/>
        <end position="153"/>
    </location>
</feature>
<keyword evidence="2 4" id="KW-0833">Ubl conjugation pathway</keyword>
<proteinExistence type="inferred from homology"/>